<evidence type="ECO:0000259" key="2">
    <source>
        <dbReference type="Pfam" id="PF00578"/>
    </source>
</evidence>
<proteinExistence type="predicted"/>
<protein>
    <submittedName>
        <fullName evidence="3">Redoxin domain-containing protein</fullName>
    </submittedName>
</protein>
<dbReference type="Proteomes" id="UP000297031">
    <property type="component" value="Chromosome"/>
</dbReference>
<name>A0A4P7VMC5_9BACT</name>
<dbReference type="InterPro" id="IPR036249">
    <property type="entry name" value="Thioredoxin-like_sf"/>
</dbReference>
<dbReference type="SUPFAM" id="SSF52833">
    <property type="entry name" value="Thioredoxin-like"/>
    <property type="match status" value="1"/>
</dbReference>
<accession>A0A4P7VMC5</accession>
<dbReference type="GO" id="GO:0016491">
    <property type="term" value="F:oxidoreductase activity"/>
    <property type="evidence" value="ECO:0007669"/>
    <property type="project" value="InterPro"/>
</dbReference>
<feature type="domain" description="Alkyl hydroperoxide reductase subunit C/ Thiol specific antioxidant" evidence="2">
    <location>
        <begin position="36"/>
        <end position="156"/>
    </location>
</feature>
<dbReference type="InterPro" id="IPR000866">
    <property type="entry name" value="AhpC/TSA"/>
</dbReference>
<gene>
    <name evidence="3" type="ORF">E7746_03170</name>
</gene>
<evidence type="ECO:0000313" key="3">
    <source>
        <dbReference type="EMBL" id="QCD34951.1"/>
    </source>
</evidence>
<keyword evidence="1" id="KW-0732">Signal</keyword>
<dbReference type="Gene3D" id="3.40.30.10">
    <property type="entry name" value="Glutaredoxin"/>
    <property type="match status" value="1"/>
</dbReference>
<sequence>MNVMKKTMSIIVFFAVLLLLGSAATNNAIDGVKGFQAPIFKVERNDSVVSLDDMRGHWVLLQFWSSSDAPSRIAGKQYTAIEQKLNDGQSAERFHLLSVNMDRSERLFREIVRRDGLSAETQFHIEGNRANQLINDYHLESGMQSFLIDPSGRIVAKNPTEQTLTQLTCD</sequence>
<keyword evidence="4" id="KW-1185">Reference proteome</keyword>
<dbReference type="OrthoDB" id="1118748at2"/>
<feature type="signal peptide" evidence="1">
    <location>
        <begin position="1"/>
        <end position="28"/>
    </location>
</feature>
<dbReference type="GO" id="GO:0016209">
    <property type="term" value="F:antioxidant activity"/>
    <property type="evidence" value="ECO:0007669"/>
    <property type="project" value="InterPro"/>
</dbReference>
<dbReference type="AlphaFoldDB" id="A0A4P7VMC5"/>
<evidence type="ECO:0000313" key="4">
    <source>
        <dbReference type="Proteomes" id="UP000297031"/>
    </source>
</evidence>
<feature type="chain" id="PRO_5020553898" evidence="1">
    <location>
        <begin position="29"/>
        <end position="170"/>
    </location>
</feature>
<evidence type="ECO:0000256" key="1">
    <source>
        <dbReference type="SAM" id="SignalP"/>
    </source>
</evidence>
<dbReference type="KEGG" id="mgod:E7746_03170"/>
<reference evidence="3 4" key="1">
    <citation type="submission" date="2019-02" db="EMBL/GenBank/DDBJ databases">
        <title>Isolation and identification of novel species under the genus Muribaculum.</title>
        <authorList>
            <person name="Miyake S."/>
            <person name="Ding Y."/>
            <person name="Low A."/>
            <person name="Soh M."/>
            <person name="Seedorf H."/>
        </authorList>
    </citation>
    <scope>NUCLEOTIDE SEQUENCE [LARGE SCALE GENOMIC DNA]</scope>
    <source>
        <strain evidence="3 4">TLL-A4</strain>
    </source>
</reference>
<dbReference type="Pfam" id="PF00578">
    <property type="entry name" value="AhpC-TSA"/>
    <property type="match status" value="1"/>
</dbReference>
<dbReference type="EMBL" id="CP039393">
    <property type="protein sequence ID" value="QCD34951.1"/>
    <property type="molecule type" value="Genomic_DNA"/>
</dbReference>
<organism evidence="3 4">
    <name type="scientific">Muribaculum gordoncarteri</name>
    <dbReference type="NCBI Taxonomy" id="2530390"/>
    <lineage>
        <taxon>Bacteria</taxon>
        <taxon>Pseudomonadati</taxon>
        <taxon>Bacteroidota</taxon>
        <taxon>Bacteroidia</taxon>
        <taxon>Bacteroidales</taxon>
        <taxon>Muribaculaceae</taxon>
        <taxon>Muribaculum</taxon>
    </lineage>
</organism>